<dbReference type="InterPro" id="IPR002142">
    <property type="entry name" value="Peptidase_S49"/>
</dbReference>
<evidence type="ECO:0000313" key="3">
    <source>
        <dbReference type="Proteomes" id="UP000325004"/>
    </source>
</evidence>
<dbReference type="InterPro" id="IPR047272">
    <property type="entry name" value="S49_SppA_C"/>
</dbReference>
<dbReference type="GO" id="GO:0006508">
    <property type="term" value="P:proteolysis"/>
    <property type="evidence" value="ECO:0007669"/>
    <property type="project" value="InterPro"/>
</dbReference>
<dbReference type="InterPro" id="IPR029045">
    <property type="entry name" value="ClpP/crotonase-like_dom_sf"/>
</dbReference>
<dbReference type="PANTHER" id="PTHR33209:SF2">
    <property type="entry name" value="CHROMOSOME UNDETERMINED SCAFFOLD_55, WHOLE GENOME SHOTGUN SEQUENCE"/>
    <property type="match status" value="1"/>
</dbReference>
<protein>
    <recommendedName>
        <fullName evidence="1">Peptidase S49 domain-containing protein</fullName>
    </recommendedName>
</protein>
<dbReference type="EMBL" id="CP043316">
    <property type="protein sequence ID" value="QEK38658.1"/>
    <property type="molecule type" value="Genomic_DNA"/>
</dbReference>
<sequence>MKLLRNFLFVLLGFSSMKSFYQMFKYQYSNKITLTYGFDDLYFQHNQFNQFLCLLNKAAHDPKVRGIAINYQGAFCASEDSIANINELTQVFDLFKRNKKFVDFYIPSLTFKSLYLASHASSITLTQNEMSHISGIHIHMPFVRDALKAQGIEVTSIATGEFKTPESESRNSMSDEYKDGLKKLLKACSDLVINDIKLHTNIENGMLGMHKNADIAKKYSFINISNFATWSSRYNNKLSTFKYARICKDRKSYNKIAVINVNGTIRAGSYLGNMSFISQIDNIARNPRIKAVILRIDSGGGSAYISNEIYNALIKLKEKKLLVASIKDICASGSYILALSADKIFAPKCALVGSIGVIMNHVHIQTPGVNVENIDSHDMPDINSYTPITAEQKKEIIVYIKDALDQFRKLVANQRKFSLEYSRQISLGQVYTGRDAKSLGLIDEEGSLLDALKFIQYKKNLKHYEIMYV</sequence>
<gene>
    <name evidence="2" type="ORF">FZC34_01915</name>
</gene>
<dbReference type="AlphaFoldDB" id="A0A5C0UF26"/>
<name>A0A5C0UF26_9PROT</name>
<dbReference type="CDD" id="cd07023">
    <property type="entry name" value="S49_Sppa_N_C"/>
    <property type="match status" value="1"/>
</dbReference>
<dbReference type="GO" id="GO:0008233">
    <property type="term" value="F:peptidase activity"/>
    <property type="evidence" value="ECO:0007669"/>
    <property type="project" value="InterPro"/>
</dbReference>
<reference evidence="2 3" key="1">
    <citation type="submission" date="2019-08" db="EMBL/GenBank/DDBJ databases">
        <title>Highly reduced genomes of protist endosymbionts show evolutionary convergence.</title>
        <authorList>
            <person name="George E."/>
            <person name="Husnik F."/>
            <person name="Tashyreva D."/>
            <person name="Prokopchuk G."/>
            <person name="Horak A."/>
            <person name="Kwong W.K."/>
            <person name="Lukes J."/>
            <person name="Keeling P.J."/>
        </authorList>
    </citation>
    <scope>NUCLEOTIDE SEQUENCE [LARGE SCALE GENOMIC DNA]</scope>
    <source>
        <strain evidence="2">1604LC</strain>
    </source>
</reference>
<feature type="domain" description="Peptidase S49" evidence="1">
    <location>
        <begin position="113"/>
        <end position="203"/>
    </location>
</feature>
<evidence type="ECO:0000259" key="1">
    <source>
        <dbReference type="Pfam" id="PF01343"/>
    </source>
</evidence>
<dbReference type="SUPFAM" id="SSF52096">
    <property type="entry name" value="ClpP/crotonase"/>
    <property type="match status" value="1"/>
</dbReference>
<dbReference type="Gene3D" id="3.90.226.10">
    <property type="entry name" value="2-enoyl-CoA Hydratase, Chain A, domain 1"/>
    <property type="match status" value="1"/>
</dbReference>
<dbReference type="Proteomes" id="UP000325004">
    <property type="component" value="Chromosome"/>
</dbReference>
<feature type="domain" description="Peptidase S49" evidence="1">
    <location>
        <begin position="316"/>
        <end position="461"/>
    </location>
</feature>
<proteinExistence type="predicted"/>
<dbReference type="PANTHER" id="PTHR33209">
    <property type="entry name" value="PROTEASE 4"/>
    <property type="match status" value="1"/>
</dbReference>
<dbReference type="KEGG" id="cpri:FZC34_01915"/>
<dbReference type="Pfam" id="PF01343">
    <property type="entry name" value="Peptidase_S49"/>
    <property type="match status" value="2"/>
</dbReference>
<keyword evidence="3" id="KW-1185">Reference proteome</keyword>
<evidence type="ECO:0000313" key="2">
    <source>
        <dbReference type="EMBL" id="QEK38658.1"/>
    </source>
</evidence>
<dbReference type="RefSeq" id="WP_148971779.1">
    <property type="nucleotide sequence ID" value="NZ_CP043316.1"/>
</dbReference>
<organism evidence="2 3">
    <name type="scientific">Candidatus Cytomitobacter primus</name>
    <dbReference type="NCBI Taxonomy" id="2066024"/>
    <lineage>
        <taxon>Bacteria</taxon>
        <taxon>Pseudomonadati</taxon>
        <taxon>Pseudomonadota</taxon>
        <taxon>Alphaproteobacteria</taxon>
        <taxon>Holosporales</taxon>
        <taxon>Holosporaceae</taxon>
        <taxon>Candidatus Cytomitobacter</taxon>
    </lineage>
</organism>
<accession>A0A5C0UF26</accession>
<dbReference type="OrthoDB" id="9764363at2"/>